<comment type="similarity">
    <text evidence="1">Belongs to the EF-1-beta/EF-1-delta family.</text>
</comment>
<dbReference type="SMART" id="SM00888">
    <property type="entry name" value="EF1_GNE"/>
    <property type="match status" value="1"/>
</dbReference>
<dbReference type="InterPro" id="IPR014038">
    <property type="entry name" value="EF1B_bsu/dsu_GNE"/>
</dbReference>
<evidence type="ECO:0000313" key="6">
    <source>
        <dbReference type="EMBL" id="KPI35404.1"/>
    </source>
</evidence>
<feature type="compositionally biased region" description="Polar residues" evidence="4">
    <location>
        <begin position="33"/>
        <end position="42"/>
    </location>
</feature>
<organism evidence="6 7">
    <name type="scientific">Cyphellophora attinorum</name>
    <dbReference type="NCBI Taxonomy" id="1664694"/>
    <lineage>
        <taxon>Eukaryota</taxon>
        <taxon>Fungi</taxon>
        <taxon>Dikarya</taxon>
        <taxon>Ascomycota</taxon>
        <taxon>Pezizomycotina</taxon>
        <taxon>Eurotiomycetes</taxon>
        <taxon>Chaetothyriomycetidae</taxon>
        <taxon>Chaetothyriales</taxon>
        <taxon>Cyphellophoraceae</taxon>
        <taxon>Cyphellophora</taxon>
    </lineage>
</organism>
<dbReference type="InterPro" id="IPR049720">
    <property type="entry name" value="EF1B_bsu/dsu"/>
</dbReference>
<dbReference type="OrthoDB" id="331763at2759"/>
<proteinExistence type="inferred from homology"/>
<dbReference type="Gene3D" id="3.30.70.60">
    <property type="match status" value="1"/>
</dbReference>
<dbReference type="SUPFAM" id="SSF54984">
    <property type="entry name" value="eEF-1beta-like"/>
    <property type="match status" value="1"/>
</dbReference>
<evidence type="ECO:0000259" key="5">
    <source>
        <dbReference type="SMART" id="SM00888"/>
    </source>
</evidence>
<dbReference type="Proteomes" id="UP000038010">
    <property type="component" value="Unassembled WGS sequence"/>
</dbReference>
<protein>
    <submittedName>
        <fullName evidence="6">Elongation factor 1-beta</fullName>
    </submittedName>
</protein>
<dbReference type="PANTHER" id="PTHR11595:SF21">
    <property type="entry name" value="ELONGATION FACTOR 1-BETA"/>
    <property type="match status" value="1"/>
</dbReference>
<dbReference type="RefSeq" id="XP_017995367.1">
    <property type="nucleotide sequence ID" value="XM_018140544.1"/>
</dbReference>
<dbReference type="InterPro" id="IPR036219">
    <property type="entry name" value="eEF-1beta-like_sf"/>
</dbReference>
<dbReference type="GO" id="GO:0003743">
    <property type="term" value="F:translation initiation factor activity"/>
    <property type="evidence" value="ECO:0007669"/>
    <property type="project" value="InterPro"/>
</dbReference>
<keyword evidence="7" id="KW-1185">Reference proteome</keyword>
<feature type="compositionally biased region" description="Basic and acidic residues" evidence="4">
    <location>
        <begin position="48"/>
        <end position="57"/>
    </location>
</feature>
<feature type="region of interest" description="Disordered" evidence="4">
    <location>
        <begin position="1"/>
        <end position="57"/>
    </location>
</feature>
<comment type="caution">
    <text evidence="6">The sequence shown here is derived from an EMBL/GenBank/DDBJ whole genome shotgun (WGS) entry which is preliminary data.</text>
</comment>
<dbReference type="GO" id="GO:0005085">
    <property type="term" value="F:guanyl-nucleotide exchange factor activity"/>
    <property type="evidence" value="ECO:0007669"/>
    <property type="project" value="TreeGrafter"/>
</dbReference>
<evidence type="ECO:0000256" key="1">
    <source>
        <dbReference type="ARBA" id="ARBA00007411"/>
    </source>
</evidence>
<name>A0A0N1H464_9EURO</name>
<dbReference type="AlphaFoldDB" id="A0A0N1H464"/>
<dbReference type="GO" id="GO:0005829">
    <property type="term" value="C:cytosol"/>
    <property type="evidence" value="ECO:0007669"/>
    <property type="project" value="TreeGrafter"/>
</dbReference>
<dbReference type="Pfam" id="PF00736">
    <property type="entry name" value="EF1_GNE"/>
    <property type="match status" value="1"/>
</dbReference>
<dbReference type="FunFam" id="3.30.70.60:FF:000001">
    <property type="entry name" value="Elongation factor 1-beta 1 like"/>
    <property type="match status" value="1"/>
</dbReference>
<evidence type="ECO:0000256" key="3">
    <source>
        <dbReference type="ARBA" id="ARBA00022917"/>
    </source>
</evidence>
<dbReference type="GO" id="GO:0003746">
    <property type="term" value="F:translation elongation factor activity"/>
    <property type="evidence" value="ECO:0007669"/>
    <property type="project" value="UniProtKB-KW"/>
</dbReference>
<dbReference type="PANTHER" id="PTHR11595">
    <property type="entry name" value="EF-HAND AND COILED-COIL DOMAIN-CONTAINING FAMILY MEMBER"/>
    <property type="match status" value="1"/>
</dbReference>
<dbReference type="InterPro" id="IPR016189">
    <property type="entry name" value="Transl_init_fac_IF2/IF5_N"/>
</dbReference>
<evidence type="ECO:0000313" key="7">
    <source>
        <dbReference type="Proteomes" id="UP000038010"/>
    </source>
</evidence>
<dbReference type="EMBL" id="LFJN01000040">
    <property type="protein sequence ID" value="KPI35404.1"/>
    <property type="molecule type" value="Genomic_DNA"/>
</dbReference>
<dbReference type="VEuPathDB" id="FungiDB:AB675_11677"/>
<gene>
    <name evidence="6" type="ORF">AB675_11677</name>
</gene>
<dbReference type="CDD" id="cd00292">
    <property type="entry name" value="EF1B"/>
    <property type="match status" value="1"/>
</dbReference>
<evidence type="ECO:0000256" key="4">
    <source>
        <dbReference type="SAM" id="MobiDB-lite"/>
    </source>
</evidence>
<dbReference type="GeneID" id="28732425"/>
<feature type="domain" description="Translation elongation factor EF1B beta/delta subunit guanine nucleotide exchange" evidence="5">
    <location>
        <begin position="206"/>
        <end position="292"/>
    </location>
</feature>
<dbReference type="Gene3D" id="3.30.70.3150">
    <property type="match status" value="1"/>
</dbReference>
<reference evidence="6 7" key="1">
    <citation type="submission" date="2015-06" db="EMBL/GenBank/DDBJ databases">
        <title>Draft genome of the ant-associated black yeast Phialophora attae CBS 131958.</title>
        <authorList>
            <person name="Moreno L.F."/>
            <person name="Stielow B.J."/>
            <person name="de Hoog S."/>
            <person name="Vicente V.A."/>
            <person name="Weiss V.A."/>
            <person name="de Vries M."/>
            <person name="Cruz L.M."/>
            <person name="Souza E.M."/>
        </authorList>
    </citation>
    <scope>NUCLEOTIDE SEQUENCE [LARGE SCALE GENOMIC DNA]</scope>
    <source>
        <strain evidence="6 7">CBS 131958</strain>
    </source>
</reference>
<accession>A0A0N1H464</accession>
<dbReference type="SUPFAM" id="SSF100966">
    <property type="entry name" value="Translation initiation factor 2 beta, aIF2beta, N-terminal domain"/>
    <property type="match status" value="1"/>
</dbReference>
<keyword evidence="2 6" id="KW-0251">Elongation factor</keyword>
<evidence type="ECO:0000256" key="2">
    <source>
        <dbReference type="ARBA" id="ARBA00022768"/>
    </source>
</evidence>
<sequence>MPAHTGHRSGGGRQPNRGQNTQKGGRNRASKAEASTISNQATKVAAHKAKEVASRHARPVETDLIIDPTIAHLQFSCVGKDPKSMATTFPNLDAVAEALNREPEAIVEFFAEALGTNHYIKYANVTEEVKGGKVGEKCRKAMPKYFLGGEFERATLQFALDQYVVRIQCPICFGFETQFDEECEEVVCEDCDAPLTTATTQKPAAKSIVTMDVKPWDNETDVDELVTNVRAIEMDGLVWGGHKLVAVGYGIEKLQINLVVEDDKVSVDDLQAKIEEDEDHVQSTDVVAMQKH</sequence>
<dbReference type="STRING" id="1664694.A0A0N1H464"/>
<keyword evidence="3" id="KW-0648">Protein biosynthesis</keyword>
<dbReference type="GO" id="GO:0005853">
    <property type="term" value="C:eukaryotic translation elongation factor 1 complex"/>
    <property type="evidence" value="ECO:0007669"/>
    <property type="project" value="InterPro"/>
</dbReference>
<dbReference type="InterPro" id="IPR014717">
    <property type="entry name" value="Transl_elong_EF1B/ribsomal_bS6"/>
</dbReference>